<evidence type="ECO:0000313" key="3">
    <source>
        <dbReference type="Proteomes" id="UP000030185"/>
    </source>
</evidence>
<dbReference type="Proteomes" id="UP000030185">
    <property type="component" value="Unassembled WGS sequence"/>
</dbReference>
<protein>
    <recommendedName>
        <fullName evidence="4">Lipoprotein</fullName>
    </recommendedName>
</protein>
<feature type="compositionally biased region" description="Basic residues" evidence="1">
    <location>
        <begin position="85"/>
        <end position="102"/>
    </location>
</feature>
<dbReference type="eggNOG" id="ENOG502ZSNG">
    <property type="taxonomic scope" value="Bacteria"/>
</dbReference>
<organism evidence="2 3">
    <name type="scientific">Sporocytophaga myxococcoides</name>
    <dbReference type="NCBI Taxonomy" id="153721"/>
    <lineage>
        <taxon>Bacteria</taxon>
        <taxon>Pseudomonadati</taxon>
        <taxon>Bacteroidota</taxon>
        <taxon>Cytophagia</taxon>
        <taxon>Cytophagales</taxon>
        <taxon>Cytophagaceae</taxon>
        <taxon>Sporocytophaga</taxon>
    </lineage>
</organism>
<feature type="region of interest" description="Disordered" evidence="1">
    <location>
        <begin position="56"/>
        <end position="102"/>
    </location>
</feature>
<reference evidence="2 3" key="1">
    <citation type="submission" date="2014-09" db="EMBL/GenBank/DDBJ databases">
        <title>Sporocytophaga myxococcoides PG-01 genome sequencing.</title>
        <authorList>
            <person name="Liu L."/>
            <person name="Gao P.J."/>
            <person name="Chen G.J."/>
            <person name="Wang L.S."/>
        </authorList>
    </citation>
    <scope>NUCLEOTIDE SEQUENCE [LARGE SCALE GENOMIC DNA]</scope>
    <source>
        <strain evidence="2 3">PG-01</strain>
    </source>
</reference>
<dbReference type="RefSeq" id="WP_045467047.1">
    <property type="nucleotide sequence ID" value="NZ_BBLT01000009.1"/>
</dbReference>
<dbReference type="AlphaFoldDB" id="A0A098LJL8"/>
<evidence type="ECO:0008006" key="4">
    <source>
        <dbReference type="Google" id="ProtNLM"/>
    </source>
</evidence>
<sequence length="102" mass="12269">MHQRVRLPLILILLVSLSFGSCQRERYRKDRKNRLSRHTIKASDYLAKQAIELTQENIDNRESTEKKDRKRQEKQQKELNEANKRTSKVAQVKKHKGNFKFY</sequence>
<dbReference type="STRING" id="153721.MYP_3914"/>
<keyword evidence="3" id="KW-1185">Reference proteome</keyword>
<dbReference type="PROSITE" id="PS51257">
    <property type="entry name" value="PROKAR_LIPOPROTEIN"/>
    <property type="match status" value="1"/>
</dbReference>
<evidence type="ECO:0000313" key="2">
    <source>
        <dbReference type="EMBL" id="GAL86684.1"/>
    </source>
</evidence>
<name>A0A098LJL8_9BACT</name>
<dbReference type="OrthoDB" id="9880321at2"/>
<proteinExistence type="predicted"/>
<comment type="caution">
    <text evidence="2">The sequence shown here is derived from an EMBL/GenBank/DDBJ whole genome shotgun (WGS) entry which is preliminary data.</text>
</comment>
<dbReference type="EMBL" id="BBLT01000009">
    <property type="protein sequence ID" value="GAL86684.1"/>
    <property type="molecule type" value="Genomic_DNA"/>
</dbReference>
<gene>
    <name evidence="2" type="ORF">MYP_3914</name>
</gene>
<accession>A0A098LJL8</accession>
<evidence type="ECO:0000256" key="1">
    <source>
        <dbReference type="SAM" id="MobiDB-lite"/>
    </source>
</evidence>
<feature type="compositionally biased region" description="Basic and acidic residues" evidence="1">
    <location>
        <begin position="58"/>
        <end position="84"/>
    </location>
</feature>